<proteinExistence type="predicted"/>
<organism evidence="1 2">
    <name type="scientific">Hymenobacter fastidiosus</name>
    <dbReference type="NCBI Taxonomy" id="486264"/>
    <lineage>
        <taxon>Bacteria</taxon>
        <taxon>Pseudomonadati</taxon>
        <taxon>Bacteroidota</taxon>
        <taxon>Cytophagia</taxon>
        <taxon>Cytophagales</taxon>
        <taxon>Hymenobacteraceae</taxon>
        <taxon>Hymenobacter</taxon>
    </lineage>
</organism>
<dbReference type="EMBL" id="BAABDJ010000037">
    <property type="protein sequence ID" value="GAA4016511.1"/>
    <property type="molecule type" value="Genomic_DNA"/>
</dbReference>
<keyword evidence="2" id="KW-1185">Reference proteome</keyword>
<comment type="caution">
    <text evidence="1">The sequence shown here is derived from an EMBL/GenBank/DDBJ whole genome shotgun (WGS) entry which is preliminary data.</text>
</comment>
<gene>
    <name evidence="1" type="ORF">GCM10022408_32490</name>
</gene>
<reference evidence="2" key="1">
    <citation type="journal article" date="2019" name="Int. J. Syst. Evol. Microbiol.">
        <title>The Global Catalogue of Microorganisms (GCM) 10K type strain sequencing project: providing services to taxonomists for standard genome sequencing and annotation.</title>
        <authorList>
            <consortium name="The Broad Institute Genomics Platform"/>
            <consortium name="The Broad Institute Genome Sequencing Center for Infectious Disease"/>
            <person name="Wu L."/>
            <person name="Ma J."/>
        </authorList>
    </citation>
    <scope>NUCLEOTIDE SEQUENCE [LARGE SCALE GENOMIC DNA]</scope>
    <source>
        <strain evidence="2">JCM 17224</strain>
    </source>
</reference>
<accession>A0ABP7SU63</accession>
<sequence length="67" mass="7226">MCFTQGPAGVKRGVSQCHSAKSRRNPALYPCGTLRGSFLTAATKVLGKHKSFYGGFLAIQEQGYFQA</sequence>
<protein>
    <submittedName>
        <fullName evidence="1">Uncharacterized protein</fullName>
    </submittedName>
</protein>
<evidence type="ECO:0000313" key="1">
    <source>
        <dbReference type="EMBL" id="GAA4016511.1"/>
    </source>
</evidence>
<dbReference type="Proteomes" id="UP001500567">
    <property type="component" value="Unassembled WGS sequence"/>
</dbReference>
<name>A0ABP7SU63_9BACT</name>
<evidence type="ECO:0000313" key="2">
    <source>
        <dbReference type="Proteomes" id="UP001500567"/>
    </source>
</evidence>